<dbReference type="Pfam" id="PF06676">
    <property type="entry name" value="DUF1178"/>
    <property type="match status" value="1"/>
</dbReference>
<evidence type="ECO:0000313" key="2">
    <source>
        <dbReference type="EMBL" id="MXO90309.1"/>
    </source>
</evidence>
<protein>
    <submittedName>
        <fullName evidence="2">DUF1178 family protein</fullName>
    </submittedName>
</protein>
<dbReference type="PIRSF" id="PIRSF032131">
    <property type="entry name" value="UCP032131"/>
    <property type="match status" value="1"/>
</dbReference>
<dbReference type="InterPro" id="IPR009562">
    <property type="entry name" value="DUF1178"/>
</dbReference>
<accession>A0A844ZXU2</accession>
<comment type="caution">
    <text evidence="2">The sequence shown here is derived from an EMBL/GenBank/DDBJ whole genome shotgun (WGS) entry which is preliminary data.</text>
</comment>
<dbReference type="Proteomes" id="UP000442714">
    <property type="component" value="Unassembled WGS sequence"/>
</dbReference>
<reference evidence="2 3" key="1">
    <citation type="submission" date="2019-12" db="EMBL/GenBank/DDBJ databases">
        <title>Genomic-based taxomic classification of the family Erythrobacteraceae.</title>
        <authorList>
            <person name="Xu L."/>
        </authorList>
    </citation>
    <scope>NUCLEOTIDE SEQUENCE [LARGE SCALE GENOMIC DNA]</scope>
    <source>
        <strain evidence="2 3">KCTC 52763</strain>
    </source>
</reference>
<sequence>MIVFDLSCDHGHRFEGWFGSSDDFATQKERGLVSCPQCGSVEVTKAPMAPAVSAKSNSRAGKVVQAEIDKPERKAPITNGPLPPKVKEAMKKLAQVQAEALKDSKWVGKDFAEKSRAIHYGEDDKETIHGEATLEEAKDLLDEGIAVSPLPFPVAPPDDLN</sequence>
<dbReference type="AlphaFoldDB" id="A0A844ZXU2"/>
<feature type="region of interest" description="Disordered" evidence="1">
    <location>
        <begin position="48"/>
        <end position="84"/>
    </location>
</feature>
<dbReference type="RefSeq" id="WP_160603782.1">
    <property type="nucleotide sequence ID" value="NZ_WTYX01000001.1"/>
</dbReference>
<name>A0A844ZXU2_9SPHN</name>
<evidence type="ECO:0000256" key="1">
    <source>
        <dbReference type="SAM" id="MobiDB-lite"/>
    </source>
</evidence>
<evidence type="ECO:0000313" key="3">
    <source>
        <dbReference type="Proteomes" id="UP000442714"/>
    </source>
</evidence>
<organism evidence="2 3">
    <name type="scientific">Pontixanthobacter aquaemixtae</name>
    <dbReference type="NCBI Taxonomy" id="1958940"/>
    <lineage>
        <taxon>Bacteria</taxon>
        <taxon>Pseudomonadati</taxon>
        <taxon>Pseudomonadota</taxon>
        <taxon>Alphaproteobacteria</taxon>
        <taxon>Sphingomonadales</taxon>
        <taxon>Erythrobacteraceae</taxon>
        <taxon>Pontixanthobacter</taxon>
    </lineage>
</organism>
<keyword evidence="3" id="KW-1185">Reference proteome</keyword>
<gene>
    <name evidence="2" type="ORF">GRI41_05720</name>
</gene>
<dbReference type="OrthoDB" id="9799894at2"/>
<proteinExistence type="predicted"/>
<dbReference type="EMBL" id="WTYX01000001">
    <property type="protein sequence ID" value="MXO90309.1"/>
    <property type="molecule type" value="Genomic_DNA"/>
</dbReference>